<comment type="caution">
    <text evidence="3">The sequence shown here is derived from an EMBL/GenBank/DDBJ whole genome shotgun (WGS) entry which is preliminary data.</text>
</comment>
<dbReference type="Pfam" id="PF13478">
    <property type="entry name" value="XdhC_C"/>
    <property type="match status" value="1"/>
</dbReference>
<dbReference type="InterPro" id="IPR052698">
    <property type="entry name" value="MoCofactor_Util/Proc"/>
</dbReference>
<dbReference type="AlphaFoldDB" id="A0A8G2L797"/>
<dbReference type="Proteomes" id="UP000192315">
    <property type="component" value="Unassembled WGS sequence"/>
</dbReference>
<sequence length="252" mass="28239">MYEDYLEVFNKLVSENEDFILCTVISTTGNSIAKPGFKMIIHNNMIVYGTLGSAAIDNAVLNRSININEPDIINIDLGTGIDDYIKMDTTCGGTLSVYIEPYHGRKRIIIIKDPGRDIIAEAVENLSRFLGFKILIFSDDSEPDSGHYKIDDIEGTEIGRNDYVIILTRGKNDVRVINKLAGKRPDYIGLMASLNRYKSDMAMINYDIDIECPAGIEINAVSPYEIAVSILSRIISIKNKNMVKKQYIIKND</sequence>
<dbReference type="InterPro" id="IPR003777">
    <property type="entry name" value="XdhC_CoxI"/>
</dbReference>
<dbReference type="RefSeq" id="WP_084272713.1">
    <property type="nucleotide sequence ID" value="NZ_FWYE01000002.1"/>
</dbReference>
<dbReference type="InterPro" id="IPR027051">
    <property type="entry name" value="XdhC_Rossmann_dom"/>
</dbReference>
<evidence type="ECO:0000259" key="1">
    <source>
        <dbReference type="Pfam" id="PF02625"/>
    </source>
</evidence>
<feature type="domain" description="XdhC Rossmann" evidence="2">
    <location>
        <begin position="116"/>
        <end position="233"/>
    </location>
</feature>
<keyword evidence="4" id="KW-1185">Reference proteome</keyword>
<gene>
    <name evidence="3" type="ORF">SAMN02745355_0752</name>
</gene>
<evidence type="ECO:0000313" key="4">
    <source>
        <dbReference type="Proteomes" id="UP000192315"/>
    </source>
</evidence>
<dbReference type="Pfam" id="PF02625">
    <property type="entry name" value="XdhC_CoxI"/>
    <property type="match status" value="1"/>
</dbReference>
<protein>
    <submittedName>
        <fullName evidence="3">Xanthine dehydrogenase accessory factor</fullName>
    </submittedName>
</protein>
<accession>A0A8G2L797</accession>
<dbReference type="EMBL" id="FWYE01000002">
    <property type="protein sequence ID" value="SMD30838.1"/>
    <property type="molecule type" value="Genomic_DNA"/>
</dbReference>
<reference evidence="3 4" key="1">
    <citation type="submission" date="2017-04" db="EMBL/GenBank/DDBJ databases">
        <authorList>
            <person name="Varghese N."/>
            <person name="Submissions S."/>
        </authorList>
    </citation>
    <scope>NUCLEOTIDE SEQUENCE [LARGE SCALE GENOMIC DNA]</scope>
    <source>
        <strain evidence="3 4">DSM 9789</strain>
    </source>
</reference>
<feature type="domain" description="XdhC- CoxI" evidence="1">
    <location>
        <begin position="13"/>
        <end position="63"/>
    </location>
</feature>
<evidence type="ECO:0000259" key="2">
    <source>
        <dbReference type="Pfam" id="PF13478"/>
    </source>
</evidence>
<dbReference type="PANTHER" id="PTHR30388">
    <property type="entry name" value="ALDEHYDE OXIDOREDUCTASE MOLYBDENUM COFACTOR ASSEMBLY PROTEIN"/>
    <property type="match status" value="1"/>
</dbReference>
<dbReference type="PANTHER" id="PTHR30388:SF6">
    <property type="entry name" value="XANTHINE DEHYDROGENASE SUBUNIT A-RELATED"/>
    <property type="match status" value="1"/>
</dbReference>
<name>A0A8G2L797_PICTO</name>
<organism evidence="3 4">
    <name type="scientific">Picrophilus torridus (strain ATCC 700027 / DSM 9790 / JCM 10055 / NBRC 100828 / KAW 2/3)</name>
    <dbReference type="NCBI Taxonomy" id="1122961"/>
    <lineage>
        <taxon>Archaea</taxon>
        <taxon>Methanobacteriati</taxon>
        <taxon>Thermoplasmatota</taxon>
        <taxon>Thermoplasmata</taxon>
        <taxon>Thermoplasmatales</taxon>
        <taxon>Picrophilaceae</taxon>
        <taxon>Picrophilus</taxon>
    </lineage>
</organism>
<dbReference type="Gene3D" id="3.40.50.720">
    <property type="entry name" value="NAD(P)-binding Rossmann-like Domain"/>
    <property type="match status" value="1"/>
</dbReference>
<proteinExistence type="predicted"/>
<evidence type="ECO:0000313" key="3">
    <source>
        <dbReference type="EMBL" id="SMD30838.1"/>
    </source>
</evidence>